<protein>
    <recommendedName>
        <fullName evidence="4">Alpha/beta hydrolase</fullName>
    </recommendedName>
</protein>
<evidence type="ECO:0008006" key="4">
    <source>
        <dbReference type="Google" id="ProtNLM"/>
    </source>
</evidence>
<dbReference type="PANTHER" id="PTHR22946">
    <property type="entry name" value="DIENELACTONE HYDROLASE DOMAIN-CONTAINING PROTEIN-RELATED"/>
    <property type="match status" value="1"/>
</dbReference>
<dbReference type="InterPro" id="IPR050261">
    <property type="entry name" value="FrsA_esterase"/>
</dbReference>
<keyword evidence="1" id="KW-0378">Hydrolase</keyword>
<sequence>MSSSIAVKKPFQIELKDGYTIHGDVEYVEDGTAKPIILLSHGFRGHKDWGFWPYAAARFAERGFYAVRYNFVRVEVKNSGGSEEAVQRVSTVSRELDDLEAVLTYAVRKLLPAPGEYDQRRIALVGHSRAGAGSIIFASEHQEISAVIAWNGGPKPSPAGGNVSPAVVEDLLLSQKRFDTTRLLSKLAIPVLIVQGSSDAERLLEGNRTLRAVAPEHSYVTIDGANHTFGISHPFTGTTSYLEEALEISIAFLQKTL</sequence>
<proteinExistence type="predicted"/>
<evidence type="ECO:0000313" key="2">
    <source>
        <dbReference type="EMBL" id="CAG7657470.1"/>
    </source>
</evidence>
<dbReference type="EMBL" id="CAJVCE010000035">
    <property type="protein sequence ID" value="CAG7657470.1"/>
    <property type="molecule type" value="Genomic_DNA"/>
</dbReference>
<keyword evidence="3" id="KW-1185">Reference proteome</keyword>
<dbReference type="PANTHER" id="PTHR22946:SF9">
    <property type="entry name" value="POLYKETIDE TRANSFERASE AF380"/>
    <property type="match status" value="1"/>
</dbReference>
<dbReference type="RefSeq" id="WP_218102910.1">
    <property type="nucleotide sequence ID" value="NZ_CAJVCE010000035.1"/>
</dbReference>
<reference evidence="2 3" key="1">
    <citation type="submission" date="2021-06" db="EMBL/GenBank/DDBJ databases">
        <authorList>
            <person name="Criscuolo A."/>
        </authorList>
    </citation>
    <scope>NUCLEOTIDE SEQUENCE [LARGE SCALE GENOMIC DNA]</scope>
    <source>
        <strain evidence="3">CIP 111802</strain>
    </source>
</reference>
<gene>
    <name evidence="2" type="ORF">PAECIP111802_06736</name>
</gene>
<name>A0ABN7TYU7_9BACL</name>
<organism evidence="2 3">
    <name type="scientific">Paenibacillus allorhizosphaerae</name>
    <dbReference type="NCBI Taxonomy" id="2849866"/>
    <lineage>
        <taxon>Bacteria</taxon>
        <taxon>Bacillati</taxon>
        <taxon>Bacillota</taxon>
        <taxon>Bacilli</taxon>
        <taxon>Bacillales</taxon>
        <taxon>Paenibacillaceae</taxon>
        <taxon>Paenibacillus</taxon>
    </lineage>
</organism>
<accession>A0ABN7TYU7</accession>
<evidence type="ECO:0000313" key="3">
    <source>
        <dbReference type="Proteomes" id="UP000730618"/>
    </source>
</evidence>
<evidence type="ECO:0000256" key="1">
    <source>
        <dbReference type="ARBA" id="ARBA00022801"/>
    </source>
</evidence>
<dbReference type="Proteomes" id="UP000730618">
    <property type="component" value="Unassembled WGS sequence"/>
</dbReference>
<comment type="caution">
    <text evidence="2">The sequence shown here is derived from an EMBL/GenBank/DDBJ whole genome shotgun (WGS) entry which is preliminary data.</text>
</comment>